<protein>
    <recommendedName>
        <fullName evidence="4">Lmo0937 family membrane protein</fullName>
    </recommendedName>
</protein>
<dbReference type="HOGENOM" id="CLU_2990232_0_0_0"/>
<dbReference type="KEGG" id="gba:J421_2702"/>
<keyword evidence="1" id="KW-1133">Transmembrane helix</keyword>
<sequence>MDLWTVAALVLLVLWAVGTFALAAGGWIHVLLTVAVFVLIWRIVVRGTPTPPDSPPSATPRR</sequence>
<evidence type="ECO:0000313" key="2">
    <source>
        <dbReference type="EMBL" id="AHG90239.1"/>
    </source>
</evidence>
<dbReference type="Pfam" id="PF18919">
    <property type="entry name" value="DUF5670"/>
    <property type="match status" value="1"/>
</dbReference>
<keyword evidence="1" id="KW-0472">Membrane</keyword>
<dbReference type="InterPro" id="IPR043727">
    <property type="entry name" value="Lmo0937-like"/>
</dbReference>
<gene>
    <name evidence="2" type="ORF">J421_2702</name>
</gene>
<keyword evidence="3" id="KW-1185">Reference proteome</keyword>
<evidence type="ECO:0000313" key="3">
    <source>
        <dbReference type="Proteomes" id="UP000019151"/>
    </source>
</evidence>
<proteinExistence type="predicted"/>
<feature type="transmembrane region" description="Helical" evidence="1">
    <location>
        <begin position="26"/>
        <end position="45"/>
    </location>
</feature>
<keyword evidence="1" id="KW-0812">Transmembrane</keyword>
<name>W0RGN0_9BACT</name>
<dbReference type="RefSeq" id="WP_025411709.1">
    <property type="nucleotide sequence ID" value="NZ_CP007128.1"/>
</dbReference>
<dbReference type="STRING" id="861299.J421_2702"/>
<evidence type="ECO:0000256" key="1">
    <source>
        <dbReference type="SAM" id="Phobius"/>
    </source>
</evidence>
<dbReference type="EMBL" id="CP007128">
    <property type="protein sequence ID" value="AHG90239.1"/>
    <property type="molecule type" value="Genomic_DNA"/>
</dbReference>
<dbReference type="Proteomes" id="UP000019151">
    <property type="component" value="Chromosome"/>
</dbReference>
<organism evidence="2 3">
    <name type="scientific">Gemmatirosa kalamazoonensis</name>
    <dbReference type="NCBI Taxonomy" id="861299"/>
    <lineage>
        <taxon>Bacteria</taxon>
        <taxon>Pseudomonadati</taxon>
        <taxon>Gemmatimonadota</taxon>
        <taxon>Gemmatimonadia</taxon>
        <taxon>Gemmatimonadales</taxon>
        <taxon>Gemmatimonadaceae</taxon>
        <taxon>Gemmatirosa</taxon>
    </lineage>
</organism>
<dbReference type="InParanoid" id="W0RGN0"/>
<reference evidence="2 3" key="1">
    <citation type="journal article" date="2014" name="Genome Announc.">
        <title>Genome Sequence and Methylome of Soil Bacterium Gemmatirosa kalamazoonensis KBS708T, a Member of the Rarely Cultivated Gemmatimonadetes Phylum.</title>
        <authorList>
            <person name="Debruyn J.M."/>
            <person name="Radosevich M."/>
            <person name="Wommack K.E."/>
            <person name="Polson S.W."/>
            <person name="Hauser L.J."/>
            <person name="Fawaz M.N."/>
            <person name="Korlach J."/>
            <person name="Tsai Y.C."/>
        </authorList>
    </citation>
    <scope>NUCLEOTIDE SEQUENCE [LARGE SCALE GENOMIC DNA]</scope>
    <source>
        <strain evidence="2 3">KBS708</strain>
    </source>
</reference>
<evidence type="ECO:0008006" key="4">
    <source>
        <dbReference type="Google" id="ProtNLM"/>
    </source>
</evidence>
<dbReference type="NCBIfam" id="NF033488">
    <property type="entry name" value="lmo0937_fam_TM"/>
    <property type="match status" value="1"/>
</dbReference>
<dbReference type="AlphaFoldDB" id="W0RGN0"/>
<accession>W0RGN0</accession>